<keyword evidence="2" id="KW-1185">Reference proteome</keyword>
<name>A0A6A7MW28_9BURK</name>
<gene>
    <name evidence="1" type="ORF">GEV02_02710</name>
</gene>
<sequence length="236" mass="26683">MTHEMTESQHIVDQYQRRVSTRPVLRNERQPKSNIWFFDSPKNNCRSIIEGDLPFLYAVLLEGDVSVASYQVSPEPFIVQAGGASTLVAVGARVQLINRTSQWWDFRRLEGLSAAKRKAALKNEGKSALAQSVGVEYHIKTDIDFRGQETAFDNWLLLCAAITRCRGHLLVRERQHLSRYLTQHETMTLSTLLDIQDIDAAYMNAVVALSLQQGIVSTNLTTQLYGPHSILRRGNQ</sequence>
<evidence type="ECO:0000313" key="1">
    <source>
        <dbReference type="EMBL" id="MQA37050.1"/>
    </source>
</evidence>
<dbReference type="EMBL" id="WHUG01000001">
    <property type="protein sequence ID" value="MQA37050.1"/>
    <property type="molecule type" value="Genomic_DNA"/>
</dbReference>
<protein>
    <submittedName>
        <fullName evidence="1">Uncharacterized protein</fullName>
    </submittedName>
</protein>
<comment type="caution">
    <text evidence="1">The sequence shown here is derived from an EMBL/GenBank/DDBJ whole genome shotgun (WGS) entry which is preliminary data.</text>
</comment>
<proteinExistence type="predicted"/>
<dbReference type="AlphaFoldDB" id="A0A6A7MW28"/>
<organism evidence="1 2">
    <name type="scientific">Rugamonas aquatica</name>
    <dbReference type="NCBI Taxonomy" id="2743357"/>
    <lineage>
        <taxon>Bacteria</taxon>
        <taxon>Pseudomonadati</taxon>
        <taxon>Pseudomonadota</taxon>
        <taxon>Betaproteobacteria</taxon>
        <taxon>Burkholderiales</taxon>
        <taxon>Oxalobacteraceae</taxon>
        <taxon>Telluria group</taxon>
        <taxon>Rugamonas</taxon>
    </lineage>
</organism>
<dbReference type="RefSeq" id="WP_152836390.1">
    <property type="nucleotide sequence ID" value="NZ_WHUG01000001.1"/>
</dbReference>
<dbReference type="Proteomes" id="UP000440498">
    <property type="component" value="Unassembled WGS sequence"/>
</dbReference>
<reference evidence="1 2" key="1">
    <citation type="submission" date="2019-10" db="EMBL/GenBank/DDBJ databases">
        <title>Two novel species isolated from a subtropical stream in China.</title>
        <authorList>
            <person name="Lu H."/>
        </authorList>
    </citation>
    <scope>NUCLEOTIDE SEQUENCE [LARGE SCALE GENOMIC DNA]</scope>
    <source>
        <strain evidence="1 2">FT29W</strain>
    </source>
</reference>
<evidence type="ECO:0000313" key="2">
    <source>
        <dbReference type="Proteomes" id="UP000440498"/>
    </source>
</evidence>
<accession>A0A6A7MW28</accession>